<feature type="region of interest" description="Disordered" evidence="1">
    <location>
        <begin position="218"/>
        <end position="244"/>
    </location>
</feature>
<evidence type="ECO:0000259" key="3">
    <source>
        <dbReference type="Pfam" id="PF04773"/>
    </source>
</evidence>
<organism evidence="4 5">
    <name type="scientific">Myxococcus fulvus</name>
    <dbReference type="NCBI Taxonomy" id="33"/>
    <lineage>
        <taxon>Bacteria</taxon>
        <taxon>Pseudomonadati</taxon>
        <taxon>Myxococcota</taxon>
        <taxon>Myxococcia</taxon>
        <taxon>Myxococcales</taxon>
        <taxon>Cystobacterineae</taxon>
        <taxon>Myxococcaceae</taxon>
        <taxon>Myxococcus</taxon>
    </lineage>
</organism>
<dbReference type="InterPro" id="IPR006860">
    <property type="entry name" value="FecR"/>
</dbReference>
<comment type="caution">
    <text evidence="4">The sequence shown here is derived from an EMBL/GenBank/DDBJ whole genome shotgun (WGS) entry which is preliminary data.</text>
</comment>
<sequence length="349" mass="37946">MAPRDLRAELRREDSLRREQGMPPAVRARVGARLRDAREPGPTAWHRRPVSWGLAASAVAVAVALMVFFMRTPSARSVGGLEVAHASADLLVREDSEGVVIQGGEVALMDTARGITLRNHGPLVVRRESTGVRLVRGRAEFSVSHRPRGALPAVVLVSGGAIEVMGTRFTVEERGEGGTVTLHEGAIAFRQSGGEVVPVQVGQTLAWPVVKPDEPALPVPVSPAPAPPEAGSPPALATPPGPKVVPSRVPPTVVRAPNVEEVLRELEVLRGRHEFEQAARYLKESMRKQPAATRERLSFELGSLLTYQLKDAQRACAHWARHEEQFRRGRYAEAVQRARGTLSCEGRER</sequence>
<evidence type="ECO:0000256" key="2">
    <source>
        <dbReference type="SAM" id="Phobius"/>
    </source>
</evidence>
<dbReference type="Gene3D" id="2.60.120.1440">
    <property type="match status" value="1"/>
</dbReference>
<proteinExistence type="predicted"/>
<keyword evidence="2" id="KW-1133">Transmembrane helix</keyword>
<dbReference type="PANTHER" id="PTHR30273:SF2">
    <property type="entry name" value="PROTEIN FECR"/>
    <property type="match status" value="1"/>
</dbReference>
<evidence type="ECO:0000313" key="4">
    <source>
        <dbReference type="EMBL" id="GEN11699.1"/>
    </source>
</evidence>
<dbReference type="InterPro" id="IPR012373">
    <property type="entry name" value="Ferrdict_sens_TM"/>
</dbReference>
<accession>A0A511TBY4</accession>
<evidence type="ECO:0000313" key="5">
    <source>
        <dbReference type="Proteomes" id="UP000321514"/>
    </source>
</evidence>
<evidence type="ECO:0000256" key="1">
    <source>
        <dbReference type="SAM" id="MobiDB-lite"/>
    </source>
</evidence>
<gene>
    <name evidence="4" type="ORF">MFU01_67360</name>
</gene>
<feature type="transmembrane region" description="Helical" evidence="2">
    <location>
        <begin position="50"/>
        <end position="69"/>
    </location>
</feature>
<dbReference type="AlphaFoldDB" id="A0A511TBY4"/>
<keyword evidence="2" id="KW-0472">Membrane</keyword>
<feature type="compositionally biased region" description="Pro residues" evidence="1">
    <location>
        <begin position="218"/>
        <end position="243"/>
    </location>
</feature>
<protein>
    <recommendedName>
        <fullName evidence="3">FecR protein domain-containing protein</fullName>
    </recommendedName>
</protein>
<dbReference type="Proteomes" id="UP000321514">
    <property type="component" value="Unassembled WGS sequence"/>
</dbReference>
<reference evidence="4 5" key="1">
    <citation type="submission" date="2019-07" db="EMBL/GenBank/DDBJ databases">
        <title>Whole genome shotgun sequence of Myxococcus fulvus NBRC 100333.</title>
        <authorList>
            <person name="Hosoyama A."/>
            <person name="Uohara A."/>
            <person name="Ohji S."/>
            <person name="Ichikawa N."/>
        </authorList>
    </citation>
    <scope>NUCLEOTIDE SEQUENCE [LARGE SCALE GENOMIC DNA]</scope>
    <source>
        <strain evidence="4 5">NBRC 100333</strain>
    </source>
</reference>
<keyword evidence="2" id="KW-0812">Transmembrane</keyword>
<dbReference type="EMBL" id="BJXR01000049">
    <property type="protein sequence ID" value="GEN11699.1"/>
    <property type="molecule type" value="Genomic_DNA"/>
</dbReference>
<dbReference type="GO" id="GO:0016989">
    <property type="term" value="F:sigma factor antagonist activity"/>
    <property type="evidence" value="ECO:0007669"/>
    <property type="project" value="TreeGrafter"/>
</dbReference>
<feature type="region of interest" description="Disordered" evidence="1">
    <location>
        <begin position="1"/>
        <end position="23"/>
    </location>
</feature>
<feature type="domain" description="FecR protein" evidence="3">
    <location>
        <begin position="127"/>
        <end position="187"/>
    </location>
</feature>
<name>A0A511TBY4_MYXFU</name>
<dbReference type="Pfam" id="PF04773">
    <property type="entry name" value="FecR"/>
    <property type="match status" value="1"/>
</dbReference>
<dbReference type="PANTHER" id="PTHR30273">
    <property type="entry name" value="PERIPLASMIC SIGNAL SENSOR AND SIGMA FACTOR ACTIVATOR FECR-RELATED"/>
    <property type="match status" value="1"/>
</dbReference>
<dbReference type="STRING" id="1334629.MFUL124B02_09435"/>
<feature type="compositionally biased region" description="Basic and acidic residues" evidence="1">
    <location>
        <begin position="1"/>
        <end position="20"/>
    </location>
</feature>